<dbReference type="RefSeq" id="WP_375518359.1">
    <property type="nucleotide sequence ID" value="NZ_JBHIRY010000001.1"/>
</dbReference>
<gene>
    <name evidence="7" type="ORF">ACE5LO_01740</name>
</gene>
<dbReference type="CDD" id="cd00397">
    <property type="entry name" value="DNA_BRE_C"/>
    <property type="match status" value="1"/>
</dbReference>
<evidence type="ECO:0000256" key="4">
    <source>
        <dbReference type="PROSITE-ProRule" id="PRU01248"/>
    </source>
</evidence>
<dbReference type="PROSITE" id="PS51898">
    <property type="entry name" value="TYR_RECOMBINASE"/>
    <property type="match status" value="1"/>
</dbReference>
<reference evidence="7 8" key="1">
    <citation type="submission" date="2024-09" db="EMBL/GenBank/DDBJ databases">
        <title>Paenibacillus zeirhizospherea sp. nov., isolated from surface of the maize (Zea mays) roots in a horticulture field, Hungary.</title>
        <authorList>
            <person name="Marton D."/>
            <person name="Farkas M."/>
            <person name="Bedics A."/>
            <person name="Toth E."/>
            <person name="Tancsics A."/>
            <person name="Boka K."/>
            <person name="Marati G."/>
            <person name="Kriszt B."/>
            <person name="Cserhati M."/>
        </authorList>
    </citation>
    <scope>NUCLEOTIDE SEQUENCE [LARGE SCALE GENOMIC DNA]</scope>
    <source>
        <strain evidence="7 8">JCM 18446</strain>
    </source>
</reference>
<keyword evidence="8" id="KW-1185">Reference proteome</keyword>
<proteinExistence type="inferred from homology"/>
<evidence type="ECO:0000259" key="5">
    <source>
        <dbReference type="PROSITE" id="PS51898"/>
    </source>
</evidence>
<feature type="domain" description="Core-binding (CB)" evidence="6">
    <location>
        <begin position="21"/>
        <end position="107"/>
    </location>
</feature>
<dbReference type="InterPro" id="IPR050090">
    <property type="entry name" value="Tyrosine_recombinase_XerCD"/>
</dbReference>
<organism evidence="7 8">
    <name type="scientific">Paenibacillus medicaginis</name>
    <dbReference type="NCBI Taxonomy" id="1470560"/>
    <lineage>
        <taxon>Bacteria</taxon>
        <taxon>Bacillati</taxon>
        <taxon>Bacillota</taxon>
        <taxon>Bacilli</taxon>
        <taxon>Bacillales</taxon>
        <taxon>Paenibacillaceae</taxon>
        <taxon>Paenibacillus</taxon>
    </lineage>
</organism>
<dbReference type="PANTHER" id="PTHR30349:SF41">
    <property type="entry name" value="INTEGRASE_RECOMBINASE PROTEIN MJ0367-RELATED"/>
    <property type="match status" value="1"/>
</dbReference>
<evidence type="ECO:0000256" key="3">
    <source>
        <dbReference type="ARBA" id="ARBA00023172"/>
    </source>
</evidence>
<sequence>MPRNTYRKQITTPELIEQIKIDNKKLMERFLRERNTRCAEGTIEAYRSDLNIFFVWNLLNNENKLFVDVKKIEFADFFSFCVEELKWSSNRFGRMKSCLSSFSTFIENFLDDDYPSFRNIILKAIESMPKNPVREKTILTEDQVNSLLNFLKNEINRPQEACLLALAISSGARVSELLRFTTDIIDENNTAFGDMFLETTKMIKTKGRTKTGKMMHKYIIKDIFIPYYNEWLVKRKEILDKYGENHTAIFIRRDGKPATVDTIRGWIEKWEKFLDIPFYPHCLRHYIVTHLTRLGLSSDFIIEIMGWTSSEMYRVYNDLTAKEREWKGLDKLKDHLTKGDE</sequence>
<accession>A0ABV5BV08</accession>
<evidence type="ECO:0000313" key="8">
    <source>
        <dbReference type="Proteomes" id="UP001580430"/>
    </source>
</evidence>
<evidence type="ECO:0000259" key="6">
    <source>
        <dbReference type="PROSITE" id="PS51900"/>
    </source>
</evidence>
<name>A0ABV5BV08_9BACL</name>
<feature type="domain" description="Tyr recombinase" evidence="5">
    <location>
        <begin position="134"/>
        <end position="330"/>
    </location>
</feature>
<comment type="similarity">
    <text evidence="1">Belongs to the 'phage' integrase family.</text>
</comment>
<dbReference type="Gene3D" id="1.10.150.130">
    <property type="match status" value="1"/>
</dbReference>
<evidence type="ECO:0000313" key="7">
    <source>
        <dbReference type="EMBL" id="MFB5759107.1"/>
    </source>
</evidence>
<protein>
    <submittedName>
        <fullName evidence="7">Tyrosine-type recombinase/integrase</fullName>
    </submittedName>
</protein>
<dbReference type="SUPFAM" id="SSF56349">
    <property type="entry name" value="DNA breaking-rejoining enzymes"/>
    <property type="match status" value="1"/>
</dbReference>
<dbReference type="InterPro" id="IPR010998">
    <property type="entry name" value="Integrase_recombinase_N"/>
</dbReference>
<keyword evidence="2 4" id="KW-0238">DNA-binding</keyword>
<comment type="caution">
    <text evidence="7">The sequence shown here is derived from an EMBL/GenBank/DDBJ whole genome shotgun (WGS) entry which is preliminary data.</text>
</comment>
<dbReference type="PROSITE" id="PS51900">
    <property type="entry name" value="CB"/>
    <property type="match status" value="1"/>
</dbReference>
<dbReference type="Pfam" id="PF00589">
    <property type="entry name" value="Phage_integrase"/>
    <property type="match status" value="1"/>
</dbReference>
<dbReference type="InterPro" id="IPR044068">
    <property type="entry name" value="CB"/>
</dbReference>
<dbReference type="EMBL" id="JBHIRY010000001">
    <property type="protein sequence ID" value="MFB5759107.1"/>
    <property type="molecule type" value="Genomic_DNA"/>
</dbReference>
<evidence type="ECO:0000256" key="1">
    <source>
        <dbReference type="ARBA" id="ARBA00008857"/>
    </source>
</evidence>
<dbReference type="Proteomes" id="UP001580430">
    <property type="component" value="Unassembled WGS sequence"/>
</dbReference>
<dbReference type="InterPro" id="IPR013762">
    <property type="entry name" value="Integrase-like_cat_sf"/>
</dbReference>
<dbReference type="Gene3D" id="1.10.443.10">
    <property type="entry name" value="Intergrase catalytic core"/>
    <property type="match status" value="1"/>
</dbReference>
<dbReference type="InterPro" id="IPR011010">
    <property type="entry name" value="DNA_brk_join_enz"/>
</dbReference>
<dbReference type="InterPro" id="IPR002104">
    <property type="entry name" value="Integrase_catalytic"/>
</dbReference>
<evidence type="ECO:0000256" key="2">
    <source>
        <dbReference type="ARBA" id="ARBA00023125"/>
    </source>
</evidence>
<keyword evidence="3" id="KW-0233">DNA recombination</keyword>
<dbReference type="PANTHER" id="PTHR30349">
    <property type="entry name" value="PHAGE INTEGRASE-RELATED"/>
    <property type="match status" value="1"/>
</dbReference>